<feature type="transmembrane region" description="Helical" evidence="6">
    <location>
        <begin position="35"/>
        <end position="54"/>
    </location>
</feature>
<dbReference type="GO" id="GO:0016746">
    <property type="term" value="F:acyltransferase activity"/>
    <property type="evidence" value="ECO:0007669"/>
    <property type="project" value="TreeGrafter"/>
</dbReference>
<protein>
    <submittedName>
        <fullName evidence="7">Uncharacterized protein</fullName>
    </submittedName>
</protein>
<dbReference type="InterPro" id="IPR004299">
    <property type="entry name" value="MBOAT_fam"/>
</dbReference>
<evidence type="ECO:0000313" key="7">
    <source>
        <dbReference type="EMBL" id="PVV00681.1"/>
    </source>
</evidence>
<dbReference type="PANTHER" id="PTHR13285">
    <property type="entry name" value="ACYLTRANSFERASE"/>
    <property type="match status" value="1"/>
</dbReference>
<dbReference type="GO" id="GO:0005783">
    <property type="term" value="C:endoplasmic reticulum"/>
    <property type="evidence" value="ECO:0007669"/>
    <property type="project" value="TreeGrafter"/>
</dbReference>
<dbReference type="Proteomes" id="UP000245609">
    <property type="component" value="Unassembled WGS sequence"/>
</dbReference>
<keyword evidence="5 6" id="KW-0472">Membrane</keyword>
<dbReference type="EMBL" id="MBFS01001729">
    <property type="protein sequence ID" value="PVV00681.1"/>
    <property type="molecule type" value="Genomic_DNA"/>
</dbReference>
<evidence type="ECO:0000256" key="5">
    <source>
        <dbReference type="ARBA" id="ARBA00023136"/>
    </source>
</evidence>
<comment type="caution">
    <text evidence="7">The sequence shown here is derived from an EMBL/GenBank/DDBJ whole genome shotgun (WGS) entry which is preliminary data.</text>
</comment>
<name>A0A2T9Z7V2_9FUNG</name>
<accession>A0A2T9Z7V2</accession>
<dbReference type="InterPro" id="IPR051085">
    <property type="entry name" value="MB_O-acyltransferase"/>
</dbReference>
<feature type="transmembrane region" description="Helical" evidence="6">
    <location>
        <begin position="6"/>
        <end position="23"/>
    </location>
</feature>
<evidence type="ECO:0000256" key="4">
    <source>
        <dbReference type="ARBA" id="ARBA00022989"/>
    </source>
</evidence>
<gene>
    <name evidence="7" type="ORF">BB560_004925</name>
</gene>
<comment type="subcellular location">
    <subcellularLocation>
        <location evidence="1">Membrane</location>
        <topology evidence="1">Multi-pass membrane protein</topology>
    </subcellularLocation>
</comment>
<evidence type="ECO:0000256" key="1">
    <source>
        <dbReference type="ARBA" id="ARBA00004141"/>
    </source>
</evidence>
<organism evidence="7 8">
    <name type="scientific">Smittium megazygosporum</name>
    <dbReference type="NCBI Taxonomy" id="133381"/>
    <lineage>
        <taxon>Eukaryota</taxon>
        <taxon>Fungi</taxon>
        <taxon>Fungi incertae sedis</taxon>
        <taxon>Zoopagomycota</taxon>
        <taxon>Kickxellomycotina</taxon>
        <taxon>Harpellomycetes</taxon>
        <taxon>Harpellales</taxon>
        <taxon>Legeriomycetaceae</taxon>
        <taxon>Smittium</taxon>
    </lineage>
</organism>
<sequence>TYIFTYGLRLLASFFAMEALLHIIHPNAILKERAFLELSALEISLICYFQLKFIWLKLLLIWRFARFFALLDGYSVIENMKRCMSNNYSLRSFWRDWHQSYNKFLVRYMYIPLLSAKVNKFVVIILVFLFVAIWHDLKLRLVAWAWLIVLLFLPELSAVYFSKKLKLGPHIKYFRFLVAFGGSFNIFSMILANLVGFALDVDGVLKMSEKSEERKKYSQFLAEKQAH</sequence>
<feature type="transmembrane region" description="Helical" evidence="6">
    <location>
        <begin position="173"/>
        <end position="199"/>
    </location>
</feature>
<proteinExistence type="inferred from homology"/>
<keyword evidence="3 6" id="KW-0812">Transmembrane</keyword>
<comment type="similarity">
    <text evidence="2">Belongs to the membrane-bound acyltransferase family.</text>
</comment>
<dbReference type="OrthoDB" id="420606at2759"/>
<feature type="transmembrane region" description="Helical" evidence="6">
    <location>
        <begin position="141"/>
        <end position="161"/>
    </location>
</feature>
<dbReference type="STRING" id="133381.A0A2T9Z7V2"/>
<evidence type="ECO:0000256" key="6">
    <source>
        <dbReference type="SAM" id="Phobius"/>
    </source>
</evidence>
<dbReference type="PANTHER" id="PTHR13285:SF18">
    <property type="entry name" value="PROTEIN-CYSTEINE N-PALMITOYLTRANSFERASE RASP"/>
    <property type="match status" value="1"/>
</dbReference>
<evidence type="ECO:0000256" key="3">
    <source>
        <dbReference type="ARBA" id="ARBA00022692"/>
    </source>
</evidence>
<dbReference type="Pfam" id="PF03062">
    <property type="entry name" value="MBOAT"/>
    <property type="match status" value="1"/>
</dbReference>
<evidence type="ECO:0000256" key="2">
    <source>
        <dbReference type="ARBA" id="ARBA00010323"/>
    </source>
</evidence>
<dbReference type="AlphaFoldDB" id="A0A2T9Z7V2"/>
<feature type="non-terminal residue" evidence="7">
    <location>
        <position position="1"/>
    </location>
</feature>
<evidence type="ECO:0000313" key="8">
    <source>
        <dbReference type="Proteomes" id="UP000245609"/>
    </source>
</evidence>
<keyword evidence="4 6" id="KW-1133">Transmembrane helix</keyword>
<keyword evidence="8" id="KW-1185">Reference proteome</keyword>
<feature type="transmembrane region" description="Helical" evidence="6">
    <location>
        <begin position="118"/>
        <end position="135"/>
    </location>
</feature>
<reference evidence="7 8" key="1">
    <citation type="journal article" date="2018" name="MBio">
        <title>Comparative Genomics Reveals the Core Gene Toolbox for the Fungus-Insect Symbiosis.</title>
        <authorList>
            <person name="Wang Y."/>
            <person name="Stata M."/>
            <person name="Wang W."/>
            <person name="Stajich J.E."/>
            <person name="White M.M."/>
            <person name="Moncalvo J.M."/>
        </authorList>
    </citation>
    <scope>NUCLEOTIDE SEQUENCE [LARGE SCALE GENOMIC DNA]</scope>
    <source>
        <strain evidence="7 8">SC-DP-2</strain>
    </source>
</reference>
<dbReference type="GO" id="GO:0016020">
    <property type="term" value="C:membrane"/>
    <property type="evidence" value="ECO:0007669"/>
    <property type="project" value="UniProtKB-SubCell"/>
</dbReference>